<dbReference type="SUPFAM" id="SSF51322">
    <property type="entry name" value="Cyanovirin-N"/>
    <property type="match status" value="1"/>
</dbReference>
<dbReference type="Gene3D" id="2.120.10.30">
    <property type="entry name" value="TolB, C-terminal domain"/>
    <property type="match status" value="1"/>
</dbReference>
<dbReference type="Gene3D" id="2.30.60.10">
    <property type="entry name" value="Cyanovirin-N"/>
    <property type="match status" value="1"/>
</dbReference>
<keyword evidence="4" id="KW-1185">Reference proteome</keyword>
<name>A0AAD9SND0_PHOAM</name>
<proteinExistence type="predicted"/>
<gene>
    <name evidence="3" type="ORF">N8I77_004957</name>
</gene>
<keyword evidence="1" id="KW-0732">Signal</keyword>
<reference evidence="3" key="1">
    <citation type="submission" date="2023-06" db="EMBL/GenBank/DDBJ databases">
        <authorList>
            <person name="Noh H."/>
        </authorList>
    </citation>
    <scope>NUCLEOTIDE SEQUENCE</scope>
    <source>
        <strain evidence="3">DUCC20226</strain>
    </source>
</reference>
<dbReference type="InterPro" id="IPR011042">
    <property type="entry name" value="6-blade_b-propeller_TolB-like"/>
</dbReference>
<feature type="domain" description="SMP-30/Gluconolactonase/LRE-like region" evidence="2">
    <location>
        <begin position="283"/>
        <end position="494"/>
    </location>
</feature>
<evidence type="ECO:0000259" key="2">
    <source>
        <dbReference type="Pfam" id="PF08450"/>
    </source>
</evidence>
<dbReference type="PANTHER" id="PTHR47064">
    <property type="entry name" value="PUTATIVE (AFU_ORTHOLOGUE AFUA_1G08990)-RELATED"/>
    <property type="match status" value="1"/>
</dbReference>
<feature type="chain" id="PRO_5042243884" description="SMP-30/Gluconolactonase/LRE-like region domain-containing protein" evidence="1">
    <location>
        <begin position="20"/>
        <end position="522"/>
    </location>
</feature>
<dbReference type="EMBL" id="JAUJFL010000002">
    <property type="protein sequence ID" value="KAK2611626.1"/>
    <property type="molecule type" value="Genomic_DNA"/>
</dbReference>
<dbReference type="Proteomes" id="UP001265746">
    <property type="component" value="Unassembled WGS sequence"/>
</dbReference>
<accession>A0AAD9SND0</accession>
<dbReference type="Pfam" id="PF08450">
    <property type="entry name" value="SGL"/>
    <property type="match status" value="1"/>
</dbReference>
<feature type="signal peptide" evidence="1">
    <location>
        <begin position="1"/>
        <end position="19"/>
    </location>
</feature>
<dbReference type="PANTHER" id="PTHR47064:SF2">
    <property type="entry name" value="SMP-30_GLUCONOLACTONASE_LRE-LIKE REGION DOMAIN-CONTAINING PROTEIN-RELATED"/>
    <property type="match status" value="1"/>
</dbReference>
<evidence type="ECO:0000313" key="4">
    <source>
        <dbReference type="Proteomes" id="UP001265746"/>
    </source>
</evidence>
<dbReference type="InterPro" id="IPR013658">
    <property type="entry name" value="SGL"/>
</dbReference>
<dbReference type="AlphaFoldDB" id="A0AAD9SND0"/>
<organism evidence="3 4">
    <name type="scientific">Phomopsis amygdali</name>
    <name type="common">Fusicoccum amygdali</name>
    <dbReference type="NCBI Taxonomy" id="1214568"/>
    <lineage>
        <taxon>Eukaryota</taxon>
        <taxon>Fungi</taxon>
        <taxon>Dikarya</taxon>
        <taxon>Ascomycota</taxon>
        <taxon>Pezizomycotina</taxon>
        <taxon>Sordariomycetes</taxon>
        <taxon>Sordariomycetidae</taxon>
        <taxon>Diaporthales</taxon>
        <taxon>Diaporthaceae</taxon>
        <taxon>Diaporthe</taxon>
    </lineage>
</organism>
<dbReference type="InterPro" id="IPR052988">
    <property type="entry name" value="Oryzine_lactonohydrolase"/>
</dbReference>
<evidence type="ECO:0000313" key="3">
    <source>
        <dbReference type="EMBL" id="KAK2611626.1"/>
    </source>
</evidence>
<comment type="caution">
    <text evidence="3">The sequence shown here is derived from an EMBL/GenBank/DDBJ whole genome shotgun (WGS) entry which is preliminary data.</text>
</comment>
<protein>
    <recommendedName>
        <fullName evidence="2">SMP-30/Gluconolactonase/LRE-like region domain-containing protein</fullName>
    </recommendedName>
</protein>
<sequence>MQTFSLLLASAIAVTGSAAGATARMTNFPIRMNGFSDFCSANSLDQKDNVLQVSGDCSPDPNGARNMGAALFTSHININECLHNNKGHLVPQQHGGALGSCDCDVGFSLCDTCNGTSLKCACNDNTGKKQVTFMDMNQFLGIGLDDDGRIVLYCEGVYGEWNQCVKNGAATKCPPKIAAMAVDASAFSIHEEPAKALFGETPTLELLHENEQYPFAHEAGVFIAADDTLFITSNQYPDPATGRKKIQISRVKLNRSGGKTTAEVEEINPDGVPMANGGVNYRGGVLFCAQGGLDASAEPGGLVHMEPRPPYASRALVESFHGRQFNSVNDVVVHSDGSIWFTDPIYGYEQGIRPKPVLPCQVYRFDPNGGVGGKGSVRVLADGFGRPNGICFSPDELTVYVTDTDWIHGDGTTDLTRASTIYAFDVANYSGQPFLTHRRLFAMADTGIPDGIKCDVYGNVYSGTGDGISVWSAGGVLLGKILVDGGAANFCFGREGEVFILNEHKLWRAQLAPSTKGALLRI</sequence>
<evidence type="ECO:0000256" key="1">
    <source>
        <dbReference type="SAM" id="SignalP"/>
    </source>
</evidence>
<dbReference type="SUPFAM" id="SSF63829">
    <property type="entry name" value="Calcium-dependent phosphotriesterase"/>
    <property type="match status" value="1"/>
</dbReference>
<dbReference type="InterPro" id="IPR036673">
    <property type="entry name" value="Cyanovirin-N_sf"/>
</dbReference>